<accession>A0A6A6XV45</accession>
<keyword evidence="6" id="KW-1003">Cell membrane</keyword>
<evidence type="ECO:0000256" key="9">
    <source>
        <dbReference type="ARBA" id="ARBA00022692"/>
    </source>
</evidence>
<evidence type="ECO:0000256" key="12">
    <source>
        <dbReference type="ARBA" id="ARBA00022989"/>
    </source>
</evidence>
<dbReference type="PROSITE" id="PS00455">
    <property type="entry name" value="AMP_BINDING"/>
    <property type="match status" value="1"/>
</dbReference>
<keyword evidence="15" id="KW-0576">Peroxisome</keyword>
<protein>
    <recommendedName>
        <fullName evidence="18">Very long-chain fatty acid transport protein</fullName>
    </recommendedName>
    <alternativeName>
        <fullName evidence="19">Very-long-chain acyl-CoA synthetase</fullName>
    </alternativeName>
</protein>
<dbReference type="InterPro" id="IPR000873">
    <property type="entry name" value="AMP-dep_synth/lig_dom"/>
</dbReference>
<dbReference type="GO" id="GO:0005811">
    <property type="term" value="C:lipid droplet"/>
    <property type="evidence" value="ECO:0007669"/>
    <property type="project" value="UniProtKB-SubCell"/>
</dbReference>
<evidence type="ECO:0000256" key="16">
    <source>
        <dbReference type="ARBA" id="ARBA00051585"/>
    </source>
</evidence>
<dbReference type="InterPro" id="IPR020845">
    <property type="entry name" value="AMP-binding_CS"/>
</dbReference>
<keyword evidence="5" id="KW-0813">Transport</keyword>
<proteinExistence type="inferred from homology"/>
<dbReference type="GO" id="GO:0004467">
    <property type="term" value="F:long-chain fatty acid-CoA ligase activity"/>
    <property type="evidence" value="ECO:0007669"/>
    <property type="project" value="TreeGrafter"/>
</dbReference>
<evidence type="ECO:0000256" key="1">
    <source>
        <dbReference type="ARBA" id="ARBA00004502"/>
    </source>
</evidence>
<dbReference type="GO" id="GO:0044539">
    <property type="term" value="P:long-chain fatty acid import into cell"/>
    <property type="evidence" value="ECO:0007669"/>
    <property type="project" value="TreeGrafter"/>
</dbReference>
<evidence type="ECO:0000256" key="3">
    <source>
        <dbReference type="ARBA" id="ARBA00004651"/>
    </source>
</evidence>
<evidence type="ECO:0000256" key="7">
    <source>
        <dbReference type="ARBA" id="ARBA00022598"/>
    </source>
</evidence>
<organism evidence="21 22">
    <name type="scientific">Melanomma pulvis-pyrius CBS 109.77</name>
    <dbReference type="NCBI Taxonomy" id="1314802"/>
    <lineage>
        <taxon>Eukaryota</taxon>
        <taxon>Fungi</taxon>
        <taxon>Dikarya</taxon>
        <taxon>Ascomycota</taxon>
        <taxon>Pezizomycotina</taxon>
        <taxon>Dothideomycetes</taxon>
        <taxon>Pleosporomycetidae</taxon>
        <taxon>Pleosporales</taxon>
        <taxon>Melanommataceae</taxon>
        <taxon>Melanomma</taxon>
    </lineage>
</organism>
<dbReference type="PANTHER" id="PTHR43107">
    <property type="entry name" value="LONG-CHAIN FATTY ACID TRANSPORT PROTEIN"/>
    <property type="match status" value="1"/>
</dbReference>
<evidence type="ECO:0000256" key="6">
    <source>
        <dbReference type="ARBA" id="ARBA00022475"/>
    </source>
</evidence>
<reference evidence="21" key="1">
    <citation type="journal article" date="2020" name="Stud. Mycol.">
        <title>101 Dothideomycetes genomes: a test case for predicting lifestyles and emergence of pathogens.</title>
        <authorList>
            <person name="Haridas S."/>
            <person name="Albert R."/>
            <person name="Binder M."/>
            <person name="Bloem J."/>
            <person name="Labutti K."/>
            <person name="Salamov A."/>
            <person name="Andreopoulos B."/>
            <person name="Baker S."/>
            <person name="Barry K."/>
            <person name="Bills G."/>
            <person name="Bluhm B."/>
            <person name="Cannon C."/>
            <person name="Castanera R."/>
            <person name="Culley D."/>
            <person name="Daum C."/>
            <person name="Ezra D."/>
            <person name="Gonzalez J."/>
            <person name="Henrissat B."/>
            <person name="Kuo A."/>
            <person name="Liang C."/>
            <person name="Lipzen A."/>
            <person name="Lutzoni F."/>
            <person name="Magnuson J."/>
            <person name="Mondo S."/>
            <person name="Nolan M."/>
            <person name="Ohm R."/>
            <person name="Pangilinan J."/>
            <person name="Park H.-J."/>
            <person name="Ramirez L."/>
            <person name="Alfaro M."/>
            <person name="Sun H."/>
            <person name="Tritt A."/>
            <person name="Yoshinaga Y."/>
            <person name="Zwiers L.-H."/>
            <person name="Turgeon B."/>
            <person name="Goodwin S."/>
            <person name="Spatafora J."/>
            <person name="Crous P."/>
            <person name="Grigoriev I."/>
        </authorList>
    </citation>
    <scope>NUCLEOTIDE SEQUENCE</scope>
    <source>
        <strain evidence="21">CBS 109.77</strain>
    </source>
</reference>
<dbReference type="Proteomes" id="UP000799757">
    <property type="component" value="Unassembled WGS sequence"/>
</dbReference>
<dbReference type="Pfam" id="PF00501">
    <property type="entry name" value="AMP-binding"/>
    <property type="match status" value="1"/>
</dbReference>
<keyword evidence="8" id="KW-0551">Lipid droplet</keyword>
<dbReference type="InterPro" id="IPR045851">
    <property type="entry name" value="AMP-bd_C_sf"/>
</dbReference>
<dbReference type="InterPro" id="IPR042099">
    <property type="entry name" value="ANL_N_sf"/>
</dbReference>
<evidence type="ECO:0000256" key="4">
    <source>
        <dbReference type="ARBA" id="ARBA00006432"/>
    </source>
</evidence>
<keyword evidence="7" id="KW-0436">Ligase</keyword>
<dbReference type="Gene3D" id="3.30.300.30">
    <property type="match status" value="1"/>
</dbReference>
<comment type="catalytic activity">
    <reaction evidence="16">
        <text>a very long-chain fatty acid + ATP + CoA = a very long-chain fatty acyl-CoA + AMP + diphosphate</text>
        <dbReference type="Rhea" id="RHEA:54536"/>
        <dbReference type="ChEBI" id="CHEBI:30616"/>
        <dbReference type="ChEBI" id="CHEBI:33019"/>
        <dbReference type="ChEBI" id="CHEBI:57287"/>
        <dbReference type="ChEBI" id="CHEBI:58950"/>
        <dbReference type="ChEBI" id="CHEBI:138261"/>
        <dbReference type="ChEBI" id="CHEBI:456215"/>
    </reaction>
</comment>
<evidence type="ECO:0000313" key="21">
    <source>
        <dbReference type="EMBL" id="KAF2800362.1"/>
    </source>
</evidence>
<evidence type="ECO:0000256" key="17">
    <source>
        <dbReference type="ARBA" id="ARBA00060276"/>
    </source>
</evidence>
<comment type="subcellular location">
    <subcellularLocation>
        <location evidence="3">Cell membrane</location>
        <topology evidence="3">Multi-pass membrane protein</topology>
    </subcellularLocation>
    <subcellularLocation>
        <location evidence="1">Lipid droplet</location>
    </subcellularLocation>
    <subcellularLocation>
        <location evidence="2">Peroxisome membrane</location>
        <topology evidence="2">Multi-pass membrane protein</topology>
    </subcellularLocation>
</comment>
<dbReference type="FunFam" id="3.30.300.30:FF:000020">
    <property type="entry name" value="Long-chain fatty acid transporter"/>
    <property type="match status" value="1"/>
</dbReference>
<dbReference type="OrthoDB" id="196650at2759"/>
<keyword evidence="9" id="KW-0812">Transmembrane</keyword>
<evidence type="ECO:0000256" key="18">
    <source>
        <dbReference type="ARBA" id="ARBA00068795"/>
    </source>
</evidence>
<comment type="similarity">
    <text evidence="4">Belongs to the ATP-dependent AMP-binding enzyme family.</text>
</comment>
<dbReference type="SUPFAM" id="SSF56801">
    <property type="entry name" value="Acetyl-CoA synthetase-like"/>
    <property type="match status" value="1"/>
</dbReference>
<gene>
    <name evidence="21" type="ORF">K505DRAFT_292964</name>
</gene>
<dbReference type="GO" id="GO:0005778">
    <property type="term" value="C:peroxisomal membrane"/>
    <property type="evidence" value="ECO:0007669"/>
    <property type="project" value="UniProtKB-SubCell"/>
</dbReference>
<keyword evidence="13" id="KW-0445">Lipid transport</keyword>
<keyword evidence="12" id="KW-1133">Transmembrane helix</keyword>
<keyword evidence="22" id="KW-1185">Reference proteome</keyword>
<dbReference type="GO" id="GO:0005524">
    <property type="term" value="F:ATP binding"/>
    <property type="evidence" value="ECO:0007669"/>
    <property type="project" value="UniProtKB-KW"/>
</dbReference>
<dbReference type="FunFam" id="3.40.50.12780:FF:000019">
    <property type="entry name" value="Long-chain fatty acid transporter"/>
    <property type="match status" value="1"/>
</dbReference>
<name>A0A6A6XV45_9PLEO</name>
<keyword evidence="11" id="KW-0067">ATP-binding</keyword>
<dbReference type="GO" id="GO:0005324">
    <property type="term" value="F:long-chain fatty acid transmembrane transporter activity"/>
    <property type="evidence" value="ECO:0007669"/>
    <property type="project" value="TreeGrafter"/>
</dbReference>
<evidence type="ECO:0000256" key="10">
    <source>
        <dbReference type="ARBA" id="ARBA00022741"/>
    </source>
</evidence>
<comment type="function">
    <text evidence="17">Acyl-CoA synthetase required for both the import of long chain fatty acids (LCFAs) (C14-C18) and the activation very long chain fatty acids (VLCFAs) (C20-C26) by esterification of the fatty acids into metabolically active CoA-thioesters for subsequent degradation or incorporation into phospholipids. The transport and fatty acyl-CoA synthetase activities are genetically separable and are thus independent activities. Esterifies VLCFAs in the peroxisome matrix. The VLCFAs are actively transported into peroxisomes by a PXA1-PXA2 heterodimeric transporter in the peroxisomal membrane.</text>
</comment>
<evidence type="ECO:0000256" key="2">
    <source>
        <dbReference type="ARBA" id="ARBA00004585"/>
    </source>
</evidence>
<dbReference type="GO" id="GO:0009898">
    <property type="term" value="C:cytoplasmic side of plasma membrane"/>
    <property type="evidence" value="ECO:0007669"/>
    <property type="project" value="TreeGrafter"/>
</dbReference>
<keyword evidence="10" id="KW-0547">Nucleotide-binding</keyword>
<sequence length="633" mass="70277">MAAPVAAIAGVSALAAYVDGKYHITQDLRAKRKKKRAVEWYAALVSQNRLSLWYTFSIHVPKYPEELCIWSRERQYTWRETHDRAVQWAAFFLDQGIQPGDMVSTYLQNSADFLVIWLGLWCIGCAPAMLNYNLKGESLIHCLRVSDAKLVLVDPEDEIRERFDDAMKGGNQENLGVRAVHVTPTFLSTLYAGPVPSVPGDSYRSKIVGASPACLLYTSGTTGLPKAGMYTVSRYHERGNPTSLSYDQKPGPNGDRWYCPMPLFHGTGGLACMGALSGGMSAAVAPKFSVSTFWNDIHDSEATIFVYVGEAARYLLMAPHHPLERNHPRLRGMFGNGMRPDVWNRFKTRFDVPQVMEFFNSTEGVLALIIHSKNGFTANCVGQHGALLRRDLHNVLVPVAIDAETGAIVREANGFVKRRSYEEGGEILVKIPSENAFAGYFNNPTATAKKFERNVFKKGDLFYRSGDALRRDGDGRWFFLDRLGDTYRWKSENVSTAEVAQVLGAYAGVAEANVYGVLVPRHDGRAGCVALRFGPETSVSSFDWRAFLDYARAKLPRYAVPVFVRVVRESSTTDNSKQNKAPLREEGIELDRFGEKVKGGRGDAVFWVEPGGSTYVAFGKGDLERLRGGGVML</sequence>
<evidence type="ECO:0000259" key="20">
    <source>
        <dbReference type="Pfam" id="PF00501"/>
    </source>
</evidence>
<dbReference type="EMBL" id="MU001749">
    <property type="protein sequence ID" value="KAF2800362.1"/>
    <property type="molecule type" value="Genomic_DNA"/>
</dbReference>
<evidence type="ECO:0000256" key="5">
    <source>
        <dbReference type="ARBA" id="ARBA00022448"/>
    </source>
</evidence>
<evidence type="ECO:0000256" key="8">
    <source>
        <dbReference type="ARBA" id="ARBA00022677"/>
    </source>
</evidence>
<keyword evidence="14" id="KW-0472">Membrane</keyword>
<evidence type="ECO:0000256" key="13">
    <source>
        <dbReference type="ARBA" id="ARBA00023055"/>
    </source>
</evidence>
<evidence type="ECO:0000256" key="15">
    <source>
        <dbReference type="ARBA" id="ARBA00023140"/>
    </source>
</evidence>
<evidence type="ECO:0000313" key="22">
    <source>
        <dbReference type="Proteomes" id="UP000799757"/>
    </source>
</evidence>
<dbReference type="PANTHER" id="PTHR43107:SF6">
    <property type="entry name" value="ACYL-COA SYNTHETASE FAMILY PROTEIN (CEFD1), PUTATIVE (AFU_ORTHOLOGUE AFUA_6G03630)-RELATED"/>
    <property type="match status" value="1"/>
</dbReference>
<dbReference type="Gene3D" id="3.40.50.12780">
    <property type="entry name" value="N-terminal domain of ligase-like"/>
    <property type="match status" value="1"/>
</dbReference>
<feature type="domain" description="AMP-dependent synthetase/ligase" evidence="20">
    <location>
        <begin position="60"/>
        <end position="441"/>
    </location>
</feature>
<evidence type="ECO:0000256" key="11">
    <source>
        <dbReference type="ARBA" id="ARBA00022840"/>
    </source>
</evidence>
<evidence type="ECO:0000256" key="19">
    <source>
        <dbReference type="ARBA" id="ARBA00078285"/>
    </source>
</evidence>
<dbReference type="AlphaFoldDB" id="A0A6A6XV45"/>
<evidence type="ECO:0000256" key="14">
    <source>
        <dbReference type="ARBA" id="ARBA00023136"/>
    </source>
</evidence>